<keyword evidence="1" id="KW-0863">Zinc-finger</keyword>
<keyword evidence="1" id="KW-0479">Metal-binding</keyword>
<protein>
    <submittedName>
        <fullName evidence="4">Transcription factor Ovo-like 2</fullName>
    </submittedName>
</protein>
<dbReference type="GO" id="GO:0008270">
    <property type="term" value="F:zinc ion binding"/>
    <property type="evidence" value="ECO:0007669"/>
    <property type="project" value="UniProtKB-KW"/>
</dbReference>
<dbReference type="Proteomes" id="UP000019149">
    <property type="component" value="Unassembled WGS sequence"/>
</dbReference>
<evidence type="ECO:0000313" key="4">
    <source>
        <dbReference type="EMBL" id="EUB56548.1"/>
    </source>
</evidence>
<accession>W6U5U5</accession>
<dbReference type="Gene3D" id="3.30.160.60">
    <property type="entry name" value="Classic Zinc Finger"/>
    <property type="match status" value="2"/>
</dbReference>
<evidence type="ECO:0000256" key="1">
    <source>
        <dbReference type="PROSITE-ProRule" id="PRU00042"/>
    </source>
</evidence>
<dbReference type="OrthoDB" id="6077919at2759"/>
<dbReference type="GeneID" id="36344289"/>
<feature type="compositionally biased region" description="Low complexity" evidence="2">
    <location>
        <begin position="251"/>
        <end position="260"/>
    </location>
</feature>
<evidence type="ECO:0000259" key="3">
    <source>
        <dbReference type="PROSITE" id="PS50157"/>
    </source>
</evidence>
<feature type="compositionally biased region" description="Basic and acidic residues" evidence="2">
    <location>
        <begin position="294"/>
        <end position="315"/>
    </location>
</feature>
<reference evidence="4 5" key="1">
    <citation type="journal article" date="2013" name="Nat. Genet.">
        <title>The genome of the hydatid tapeworm Echinococcus granulosus.</title>
        <authorList>
            <person name="Zheng H."/>
            <person name="Zhang W."/>
            <person name="Zhang L."/>
            <person name="Zhang Z."/>
            <person name="Li J."/>
            <person name="Lu G."/>
            <person name="Zhu Y."/>
            <person name="Wang Y."/>
            <person name="Huang Y."/>
            <person name="Liu J."/>
            <person name="Kang H."/>
            <person name="Chen J."/>
            <person name="Wang L."/>
            <person name="Chen A."/>
            <person name="Yu S."/>
            <person name="Gao Z."/>
            <person name="Jin L."/>
            <person name="Gu W."/>
            <person name="Wang Z."/>
            <person name="Zhao L."/>
            <person name="Shi B."/>
            <person name="Wen H."/>
            <person name="Lin R."/>
            <person name="Jones M.K."/>
            <person name="Brejova B."/>
            <person name="Vinar T."/>
            <person name="Zhao G."/>
            <person name="McManus D.P."/>
            <person name="Chen Z."/>
            <person name="Zhou Y."/>
            <person name="Wang S."/>
        </authorList>
    </citation>
    <scope>NUCLEOTIDE SEQUENCE [LARGE SCALE GENOMIC DNA]</scope>
</reference>
<dbReference type="AlphaFoldDB" id="W6U5U5"/>
<sequence length="315" mass="35681">MGDFNPVDSAKHSQHNNADDSERCEEEPILSQHSMCSFHTYKWDEFKEHWQCEVEKRARKEAEGSFPGTSKRRSECSARKVEQSEQLKRFRCSFCGYRSNWKSDTGKHIRVAHPQLSNVIIQTLSPKTARASLSEYSSVLRVQKQNGRREGYIRPYICSVCGYRSNWTTDVKKHIQNIHSGKGVVKKLNTEEASSTIDEYLLRRGRNRSVCHTTGHLSGTKNEEVVESERAQQTPMVEPLLTDGVVSQWQSPSSLSLPLSQPSPLPPLNQVGTSNHRRKGRAPRRLTVVALGPESDRVSSPRRNGEEAADSERHG</sequence>
<evidence type="ECO:0000313" key="5">
    <source>
        <dbReference type="Proteomes" id="UP000019149"/>
    </source>
</evidence>
<comment type="caution">
    <text evidence="4">The sequence shown here is derived from an EMBL/GenBank/DDBJ whole genome shotgun (WGS) entry which is preliminary data.</text>
</comment>
<keyword evidence="5" id="KW-1185">Reference proteome</keyword>
<dbReference type="PROSITE" id="PS50157">
    <property type="entry name" value="ZINC_FINGER_C2H2_2"/>
    <property type="match status" value="1"/>
</dbReference>
<organism evidence="4 5">
    <name type="scientific">Echinococcus granulosus</name>
    <name type="common">Hydatid tapeworm</name>
    <dbReference type="NCBI Taxonomy" id="6210"/>
    <lineage>
        <taxon>Eukaryota</taxon>
        <taxon>Metazoa</taxon>
        <taxon>Spiralia</taxon>
        <taxon>Lophotrochozoa</taxon>
        <taxon>Platyhelminthes</taxon>
        <taxon>Cestoda</taxon>
        <taxon>Eucestoda</taxon>
        <taxon>Cyclophyllidea</taxon>
        <taxon>Taeniidae</taxon>
        <taxon>Echinococcus</taxon>
        <taxon>Echinococcus granulosus group</taxon>
    </lineage>
</organism>
<proteinExistence type="predicted"/>
<feature type="region of interest" description="Disordered" evidence="2">
    <location>
        <begin position="1"/>
        <end position="26"/>
    </location>
</feature>
<feature type="compositionally biased region" description="Basic residues" evidence="2">
    <location>
        <begin position="275"/>
        <end position="284"/>
    </location>
</feature>
<dbReference type="RefSeq" id="XP_024347744.1">
    <property type="nucleotide sequence ID" value="XM_024497823.1"/>
</dbReference>
<dbReference type="SUPFAM" id="SSF57667">
    <property type="entry name" value="beta-beta-alpha zinc fingers"/>
    <property type="match status" value="1"/>
</dbReference>
<dbReference type="InterPro" id="IPR036236">
    <property type="entry name" value="Znf_C2H2_sf"/>
</dbReference>
<gene>
    <name evidence="4" type="ORF">EGR_08574</name>
</gene>
<dbReference type="EMBL" id="APAU02000111">
    <property type="protein sequence ID" value="EUB56548.1"/>
    <property type="molecule type" value="Genomic_DNA"/>
</dbReference>
<dbReference type="InterPro" id="IPR013087">
    <property type="entry name" value="Znf_C2H2_type"/>
</dbReference>
<dbReference type="KEGG" id="egl:EGR_08574"/>
<feature type="region of interest" description="Disordered" evidence="2">
    <location>
        <begin position="251"/>
        <end position="315"/>
    </location>
</feature>
<keyword evidence="1" id="KW-0862">Zinc</keyword>
<dbReference type="SMART" id="SM00355">
    <property type="entry name" value="ZnF_C2H2"/>
    <property type="match status" value="2"/>
</dbReference>
<feature type="domain" description="C2H2-type" evidence="3">
    <location>
        <begin position="156"/>
        <end position="184"/>
    </location>
</feature>
<name>W6U5U5_ECHGR</name>
<dbReference type="CTD" id="36344289"/>
<evidence type="ECO:0000256" key="2">
    <source>
        <dbReference type="SAM" id="MobiDB-lite"/>
    </source>
</evidence>